<proteinExistence type="predicted"/>
<dbReference type="Pfam" id="PF13379">
    <property type="entry name" value="NMT1_2"/>
    <property type="match status" value="1"/>
</dbReference>
<organism evidence="1 2">
    <name type="scientific">Salinigranum rubrum</name>
    <dbReference type="NCBI Taxonomy" id="755307"/>
    <lineage>
        <taxon>Archaea</taxon>
        <taxon>Methanobacteriati</taxon>
        <taxon>Methanobacteriota</taxon>
        <taxon>Stenosarchaea group</taxon>
        <taxon>Halobacteria</taxon>
        <taxon>Halobacteriales</taxon>
        <taxon>Haloferacaceae</taxon>
        <taxon>Salinigranum</taxon>
    </lineage>
</organism>
<reference evidence="1 2" key="1">
    <citation type="submission" date="2018-01" db="EMBL/GenBank/DDBJ databases">
        <title>Complete genome sequence of Salinigranum rubrum GX10T, an extremely halophilic archaeon isolated from a marine solar saltern.</title>
        <authorList>
            <person name="Han S."/>
        </authorList>
    </citation>
    <scope>NUCLEOTIDE SEQUENCE [LARGE SCALE GENOMIC DNA]</scope>
    <source>
        <strain evidence="1 2">GX10</strain>
    </source>
</reference>
<dbReference type="PROSITE" id="PS51257">
    <property type="entry name" value="PROKAR_LIPOPROTEIN"/>
    <property type="match status" value="1"/>
</dbReference>
<dbReference type="Proteomes" id="UP000236584">
    <property type="component" value="Chromosome"/>
</dbReference>
<dbReference type="Gene3D" id="3.40.190.10">
    <property type="entry name" value="Periplasmic binding protein-like II"/>
    <property type="match status" value="2"/>
</dbReference>
<dbReference type="EMBL" id="CP026309">
    <property type="protein sequence ID" value="AUV82592.1"/>
    <property type="molecule type" value="Genomic_DNA"/>
</dbReference>
<sequence length="343" mass="36067">MTPLTRRKALHSAGASMVAVAGIAGCLGRSEGGTLDALSVAYVPIYPNMQHYVMAEEGYYDEVPADVTFERFSSGPSVVKAFASGDVDVALFGITPAMVLVDKGTRAGILAANSRNGFKIMATAEIADLFEEEGPATFARFEHAEGRKIRFGAPPDGSVPDIVLRYWVQEALGVGEMESVIAKSTVPPAKAVQTIQSGDIDATVVQEPFATIIGQDDAFDELAWSGSVLEDHPVTVLFANQRVIDASEVAQSLVEQHVAATEFTTESPDIAASHAASVIGAGVNEDLAAAAMQSRAADFLSNPHTVTDQAATMGEFVASVGNIDEPVPTEDLFAVEAYDALQS</sequence>
<evidence type="ECO:0000313" key="1">
    <source>
        <dbReference type="EMBL" id="AUV82592.1"/>
    </source>
</evidence>
<evidence type="ECO:0000313" key="2">
    <source>
        <dbReference type="Proteomes" id="UP000236584"/>
    </source>
</evidence>
<dbReference type="PANTHER" id="PTHR30024">
    <property type="entry name" value="ALIPHATIC SULFONATES-BINDING PROTEIN-RELATED"/>
    <property type="match status" value="1"/>
</dbReference>
<dbReference type="SUPFAM" id="SSF53850">
    <property type="entry name" value="Periplasmic binding protein-like II"/>
    <property type="match status" value="1"/>
</dbReference>
<dbReference type="OrthoDB" id="10037at2157"/>
<dbReference type="AlphaFoldDB" id="A0A2I8VKY1"/>
<dbReference type="KEGG" id="srub:C2R22_13860"/>
<keyword evidence="2" id="KW-1185">Reference proteome</keyword>
<protein>
    <submittedName>
        <fullName evidence="1">Nitrate ABC transporter substrate-binding protein</fullName>
    </submittedName>
</protein>
<dbReference type="RefSeq" id="WP_103426281.1">
    <property type="nucleotide sequence ID" value="NZ_CP026309.1"/>
</dbReference>
<dbReference type="GeneID" id="35593197"/>
<gene>
    <name evidence="1" type="ORF">C2R22_13860</name>
</gene>
<name>A0A2I8VKY1_9EURY</name>
<accession>A0A2I8VKY1</accession>